<gene>
    <name evidence="7" type="ORF">Daus18300_000424</name>
</gene>
<feature type="compositionally biased region" description="Low complexity" evidence="6">
    <location>
        <begin position="1184"/>
        <end position="1199"/>
    </location>
</feature>
<dbReference type="EMBL" id="JAWRVE010000003">
    <property type="protein sequence ID" value="KAL1882786.1"/>
    <property type="molecule type" value="Genomic_DNA"/>
</dbReference>
<dbReference type="PROSITE" id="PS51375">
    <property type="entry name" value="PPR"/>
    <property type="match status" value="2"/>
</dbReference>
<evidence type="ECO:0000256" key="1">
    <source>
        <dbReference type="ARBA" id="ARBA00006192"/>
    </source>
</evidence>
<dbReference type="PANTHER" id="PTHR47447:SF25">
    <property type="entry name" value="SAP DOMAIN-CONTAINING PROTEIN"/>
    <property type="match status" value="1"/>
</dbReference>
<dbReference type="Proteomes" id="UP001583177">
    <property type="component" value="Unassembled WGS sequence"/>
</dbReference>
<evidence type="ECO:0000256" key="5">
    <source>
        <dbReference type="PROSITE-ProRule" id="PRU00708"/>
    </source>
</evidence>
<name>A0ABR3Y3A5_9PEZI</name>
<feature type="repeat" description="PPR" evidence="5">
    <location>
        <begin position="505"/>
        <end position="535"/>
    </location>
</feature>
<feature type="compositionally biased region" description="Polar residues" evidence="6">
    <location>
        <begin position="183"/>
        <end position="194"/>
    </location>
</feature>
<sequence length="1207" mass="137556">MPMLERTAASLEPCNFHRVLPPTTISLKSTRRLHTAFWHHGAADIELSNVWQALIRDPLESLNILPASRSSRSEPLAASTFLLDFLNPQSATSLLRTLSPSALDKYERPRLYLRGVVPRLFTSSAASAQQSQSQSPAEKPPVASAVEYGSVNDAVASEEEGFDEDYDDEHDEDPEAESPAPLAQTSRAATTRPSRPSKSRWAKLRDIIQAEDDIQFLYAWRLYHGSENREKRRAHRSEFLDYATKCRSMEQLLAMAIKFSKWETFGDIWEQYPDAHRADAKNLNWEHIESVLSAEEIAKGLKSLVFRIDKASSSVVRDDPEFSRSLLDRLIRPCILKYWRALDAEDLALLLHLLKDHLLYEDFICHSSTRIGPTLKTKLYKQYRKLPEVKLRGHVMREMMKRVFFPADDAAGMEMMMRDWHQRFSEFDIPSFRLYMGFYARRGDAIAVQRLWDEYTTAYPNRGSPVGSINPEYLPLLHVQAVRGELGEVRRVFNTLQDKYGTDLPVVSWNVLLNAHAKAGEYDSAIRVFSVLREVCKPDKYSYGTMMGMSGSRGDLEFTLELYRMAKNDGIEPNMAMVDCVVEAYSQNDRHNDAESICVMTTKALRFKLEQCTTLWNTLLYHQATRRDLTAVNRLLVAMTEHKIPYNNETYDHLLRGLALCRQPHHALYLLTSAVKDHSFKPTIRHYALLMSAFLRSGQYTEALQSSTILRNLGMPKSNEAMIRIFKALGAEAKRSPDGEGSKQRSFLTSALRQFRKAMEPAKKYKQAPQLGGAWIQPLKFPDTVANRTDLASVMIFVFTQLRQTMAVPEILQLWRNSSPETANMQEPPLRLLEALMLSAFHDGKHDEVKDIWRVILDRAFHMSRVAAPGTMRDEPLPSMRYILSNPLKTMQRTYAAQGDVDGLREVISSVLLSKFRLDSKNWNYYVQFLASMKKFREAFIVCEEQLMPHWLGWKRVRSTVPGVKTDLPLDLRRKGTNPKVNRPIAHTLLTLTKAYMDLEQMAAWSTEADRLLSYIVDKCPGVMAAVKTLIRTGDESERRFFMGEKQAKLEEDMRREKEEKDRFGDMTNEEVPQAFLDMMQMAGAGQGTSLKQESWADNDDAMSGARSDDEDSQWSDEDDSGSEDWTPRSPAREHEDLQQPHASPGSKASRSQKSRPSENEPLFKDMRKAEDVVFATRKPAIFSSASKPPQRSSSLTLESGGGEKGG</sequence>
<keyword evidence="8" id="KW-1185">Reference proteome</keyword>
<evidence type="ECO:0008006" key="9">
    <source>
        <dbReference type="Google" id="ProtNLM"/>
    </source>
</evidence>
<feature type="region of interest" description="Disordered" evidence="6">
    <location>
        <begin position="158"/>
        <end position="200"/>
    </location>
</feature>
<dbReference type="Pfam" id="PF01535">
    <property type="entry name" value="PPR"/>
    <property type="match status" value="1"/>
</dbReference>
<dbReference type="Pfam" id="PF13812">
    <property type="entry name" value="PPR_3"/>
    <property type="match status" value="1"/>
</dbReference>
<feature type="compositionally biased region" description="Acidic residues" evidence="6">
    <location>
        <begin position="1109"/>
        <end position="1123"/>
    </location>
</feature>
<dbReference type="NCBIfam" id="TIGR00756">
    <property type="entry name" value="PPR"/>
    <property type="match status" value="1"/>
</dbReference>
<evidence type="ECO:0000313" key="7">
    <source>
        <dbReference type="EMBL" id="KAL1882786.1"/>
    </source>
</evidence>
<accession>A0ABR3Y3A5</accession>
<keyword evidence="2" id="KW-0677">Repeat</keyword>
<evidence type="ECO:0000256" key="2">
    <source>
        <dbReference type="ARBA" id="ARBA00022737"/>
    </source>
</evidence>
<dbReference type="PANTHER" id="PTHR47447">
    <property type="entry name" value="OS03G0856100 PROTEIN"/>
    <property type="match status" value="1"/>
</dbReference>
<evidence type="ECO:0000313" key="8">
    <source>
        <dbReference type="Proteomes" id="UP001583177"/>
    </source>
</evidence>
<comment type="caution">
    <text evidence="7">The sequence shown here is derived from an EMBL/GenBank/DDBJ whole genome shotgun (WGS) entry which is preliminary data.</text>
</comment>
<evidence type="ECO:0000256" key="4">
    <source>
        <dbReference type="ARBA" id="ARBA00044511"/>
    </source>
</evidence>
<comment type="function">
    <text evidence="3">Regulates mitochondrial small subunit maturation by controlling 15S rRNA 5'-end processing. Localizes to the 5' precursor of the 15S rRNA in a position that is subsequently occupied by mS47 in the mature yeast mtSSU. Uses structure and sequence-specific RNA recognition, binding to a single-stranded region of the precursor and specifically recognizing bases -6 to -1. The exchange of Ccm1 for mS47 is coupled to the irreversible removal of precursor rRNA that is accompanied by conformational changes of the mitoribosomal proteins uS5m and mS26. These conformational changes signal completion of 5'-end rRNA processing through protection of the mature 5'-end of the 15S rRNA and stabilization of mS47. The removal of the 5' precursor together with the dissociation of Ccm1 may be catalyzed by the 5'-3' exoribonuclease Pet127. Involved in the specific removal of group I introns in mitochondrial encoded transcripts.</text>
</comment>
<evidence type="ECO:0000256" key="3">
    <source>
        <dbReference type="ARBA" id="ARBA00044493"/>
    </source>
</evidence>
<feature type="compositionally biased region" description="Acidic residues" evidence="6">
    <location>
        <begin position="158"/>
        <end position="176"/>
    </location>
</feature>
<evidence type="ECO:0000256" key="6">
    <source>
        <dbReference type="SAM" id="MobiDB-lite"/>
    </source>
</evidence>
<organism evidence="7 8">
    <name type="scientific">Diaporthe australafricana</name>
    <dbReference type="NCBI Taxonomy" id="127596"/>
    <lineage>
        <taxon>Eukaryota</taxon>
        <taxon>Fungi</taxon>
        <taxon>Dikarya</taxon>
        <taxon>Ascomycota</taxon>
        <taxon>Pezizomycotina</taxon>
        <taxon>Sordariomycetes</taxon>
        <taxon>Sordariomycetidae</taxon>
        <taxon>Diaporthales</taxon>
        <taxon>Diaporthaceae</taxon>
        <taxon>Diaporthe</taxon>
    </lineage>
</organism>
<comment type="subunit">
    <text evidence="4">Binds to mitochondrial small subunit 15S rRNA.</text>
</comment>
<comment type="similarity">
    <text evidence="1">Belongs to the CCM1 family.</text>
</comment>
<feature type="compositionally biased region" description="Basic and acidic residues" evidence="6">
    <location>
        <begin position="1156"/>
        <end position="1167"/>
    </location>
</feature>
<proteinExistence type="inferred from homology"/>
<reference evidence="7 8" key="1">
    <citation type="journal article" date="2024" name="IMA Fungus">
        <title>IMA Genome - F19 : A genome assembly and annotation guide to empower mycologists, including annotated draft genome sequences of Ceratocystis pirilliformis, Diaporthe australafricana, Fusarium ophioides, Paecilomyces lecythidis, and Sporothrix stenoceras.</title>
        <authorList>
            <person name="Aylward J."/>
            <person name="Wilson A.M."/>
            <person name="Visagie C.M."/>
            <person name="Spraker J."/>
            <person name="Barnes I."/>
            <person name="Buitendag C."/>
            <person name="Ceriani C."/>
            <person name="Del Mar Angel L."/>
            <person name="du Plessis D."/>
            <person name="Fuchs T."/>
            <person name="Gasser K."/>
            <person name="Kramer D."/>
            <person name="Li W."/>
            <person name="Munsamy K."/>
            <person name="Piso A."/>
            <person name="Price J.L."/>
            <person name="Sonnekus B."/>
            <person name="Thomas C."/>
            <person name="van der Nest A."/>
            <person name="van Dijk A."/>
            <person name="van Heerden A."/>
            <person name="van Vuuren N."/>
            <person name="Yilmaz N."/>
            <person name="Duong T.A."/>
            <person name="van der Merwe N.A."/>
            <person name="Wingfield M.J."/>
            <person name="Wingfield B.D."/>
        </authorList>
    </citation>
    <scope>NUCLEOTIDE SEQUENCE [LARGE SCALE GENOMIC DNA]</scope>
    <source>
        <strain evidence="7 8">CMW 18300</strain>
    </source>
</reference>
<protein>
    <recommendedName>
        <fullName evidence="9">CoxI translation protein CYA5</fullName>
    </recommendedName>
</protein>
<feature type="repeat" description="PPR" evidence="5">
    <location>
        <begin position="539"/>
        <end position="573"/>
    </location>
</feature>
<feature type="region of interest" description="Disordered" evidence="6">
    <location>
        <begin position="1180"/>
        <end position="1207"/>
    </location>
</feature>
<feature type="region of interest" description="Disordered" evidence="6">
    <location>
        <begin position="1086"/>
        <end position="1167"/>
    </location>
</feature>
<dbReference type="InterPro" id="IPR002885">
    <property type="entry name" value="PPR_rpt"/>
</dbReference>
<dbReference type="InterPro" id="IPR011990">
    <property type="entry name" value="TPR-like_helical_dom_sf"/>
</dbReference>
<dbReference type="Gene3D" id="1.25.40.10">
    <property type="entry name" value="Tetratricopeptide repeat domain"/>
    <property type="match status" value="2"/>
</dbReference>